<reference evidence="3" key="1">
    <citation type="submission" date="2024-03" db="EMBL/GenBank/DDBJ databases">
        <title>WGS assembly of Saponaria officinalis var. Norfolk2.</title>
        <authorList>
            <person name="Jenkins J."/>
            <person name="Shu S."/>
            <person name="Grimwood J."/>
            <person name="Barry K."/>
            <person name="Goodstein D."/>
            <person name="Schmutz J."/>
            <person name="Leebens-Mack J."/>
            <person name="Osbourn A."/>
        </authorList>
    </citation>
    <scope>NUCLEOTIDE SEQUENCE [LARGE SCALE GENOMIC DNA]</scope>
    <source>
        <strain evidence="3">JIC</strain>
    </source>
</reference>
<feature type="region of interest" description="Disordered" evidence="1">
    <location>
        <begin position="274"/>
        <end position="296"/>
    </location>
</feature>
<dbReference type="Pfam" id="PF12146">
    <property type="entry name" value="Hydrolase_4"/>
    <property type="match status" value="1"/>
</dbReference>
<dbReference type="AlphaFoldDB" id="A0AAW1JAE9"/>
<feature type="compositionally biased region" description="Low complexity" evidence="1">
    <location>
        <begin position="282"/>
        <end position="296"/>
    </location>
</feature>
<dbReference type="PANTHER" id="PTHR42886">
    <property type="entry name" value="RE40534P-RELATED"/>
    <property type="match status" value="1"/>
</dbReference>
<protein>
    <recommendedName>
        <fullName evidence="2">Serine aminopeptidase S33 domain-containing protein</fullName>
    </recommendedName>
</protein>
<accession>A0AAW1JAE9</accession>
<dbReference type="Proteomes" id="UP001443914">
    <property type="component" value="Unassembled WGS sequence"/>
</dbReference>
<evidence type="ECO:0000256" key="1">
    <source>
        <dbReference type="SAM" id="MobiDB-lite"/>
    </source>
</evidence>
<organism evidence="3 4">
    <name type="scientific">Saponaria officinalis</name>
    <name type="common">Common soapwort</name>
    <name type="synonym">Lychnis saponaria</name>
    <dbReference type="NCBI Taxonomy" id="3572"/>
    <lineage>
        <taxon>Eukaryota</taxon>
        <taxon>Viridiplantae</taxon>
        <taxon>Streptophyta</taxon>
        <taxon>Embryophyta</taxon>
        <taxon>Tracheophyta</taxon>
        <taxon>Spermatophyta</taxon>
        <taxon>Magnoliopsida</taxon>
        <taxon>eudicotyledons</taxon>
        <taxon>Gunneridae</taxon>
        <taxon>Pentapetalae</taxon>
        <taxon>Caryophyllales</taxon>
        <taxon>Caryophyllaceae</taxon>
        <taxon>Caryophylleae</taxon>
        <taxon>Saponaria</taxon>
    </lineage>
</organism>
<dbReference type="InterPro" id="IPR022742">
    <property type="entry name" value="Hydrolase_4"/>
</dbReference>
<dbReference type="SUPFAM" id="SSF53474">
    <property type="entry name" value="alpha/beta-Hydrolases"/>
    <property type="match status" value="1"/>
</dbReference>
<evidence type="ECO:0000313" key="4">
    <source>
        <dbReference type="Proteomes" id="UP001443914"/>
    </source>
</evidence>
<sequence>MVDRQPSNSNSNHENQNISHFGVERKVVVSNSHGEKLVGILHETGSKDLVIVCHGIKSSKEQIPMVSLAAALGEIGNSAFRFDFAGNGESEGSFRYGNYRREAEDLRAVVQHFRGIGYVINTIIGHSKGGNVVLLYASKYHDVSRVVNISGRFDLRKGIEGRLGKNFLERIKRDGYIDVYSKKGKFQYCVTEESLLDRLSTDMRGACHLIRKNCRILTVHGSMDPIVSVEDASEFDRVIDNHTLRIIEGADHEFTLHQDELVSVVLDFVRDEPRGDHMTKRSSSPAYSPSSGSSKL</sequence>
<name>A0AAW1JAE9_SAPOF</name>
<feature type="domain" description="Serine aminopeptidase S33" evidence="2">
    <location>
        <begin position="47"/>
        <end position="253"/>
    </location>
</feature>
<dbReference type="PANTHER" id="PTHR42886:SF38">
    <property type="entry name" value="ALPHA_BETA-HYDROLASES SUPERFAMILY PROTEIN"/>
    <property type="match status" value="1"/>
</dbReference>
<gene>
    <name evidence="3" type="ORF">RND81_08G194200</name>
</gene>
<dbReference type="InterPro" id="IPR029058">
    <property type="entry name" value="AB_hydrolase_fold"/>
</dbReference>
<evidence type="ECO:0000313" key="3">
    <source>
        <dbReference type="EMBL" id="KAK9699756.1"/>
    </source>
</evidence>
<evidence type="ECO:0000259" key="2">
    <source>
        <dbReference type="Pfam" id="PF12146"/>
    </source>
</evidence>
<comment type="caution">
    <text evidence="3">The sequence shown here is derived from an EMBL/GenBank/DDBJ whole genome shotgun (WGS) entry which is preliminary data.</text>
</comment>
<dbReference type="Gene3D" id="3.40.50.1820">
    <property type="entry name" value="alpha/beta hydrolase"/>
    <property type="match status" value="1"/>
</dbReference>
<dbReference type="EMBL" id="JBDFQZ010000008">
    <property type="protein sequence ID" value="KAK9699756.1"/>
    <property type="molecule type" value="Genomic_DNA"/>
</dbReference>
<proteinExistence type="predicted"/>
<keyword evidence="4" id="KW-1185">Reference proteome</keyword>